<dbReference type="AlphaFoldDB" id="A0A2M7W0U4"/>
<proteinExistence type="predicted"/>
<dbReference type="InterPro" id="IPR036390">
    <property type="entry name" value="WH_DNA-bd_sf"/>
</dbReference>
<dbReference type="EMBL" id="PFQB01000126">
    <property type="protein sequence ID" value="PJA12138.1"/>
    <property type="molecule type" value="Genomic_DNA"/>
</dbReference>
<evidence type="ECO:0000313" key="3">
    <source>
        <dbReference type="Proteomes" id="UP000228952"/>
    </source>
</evidence>
<protein>
    <recommendedName>
        <fullName evidence="1">Transcription regulator TrmB N-terminal domain-containing protein</fullName>
    </recommendedName>
</protein>
<sequence length="277" mass="32033">MQLPAQELPTTELYKFTLVVVNTTTQLSEALDLTPNEIKIYQGFIKTPGVSAAKMSGLLHMDKSSTYRSVGNLVEFGLLYQSPVDDVMTYKPADPEMLRDRFTTKLHELENARDSVGTFVSAMVSTTKRKTQVRVEEGLQAVQRSLTESLECKEKLIRERYRYHSFFQNRNHVKFVLSLMEERVKRGIWIHQYGDKGIALDPDIKKIEKTANRYLKELRVLPPGMDDMNSIRIWDDTTNITSEDERGEIVVITIVDRYVATFMKKMFDYIWSQSKKA</sequence>
<dbReference type="InterPro" id="IPR002831">
    <property type="entry name" value="Tscrpt_reg_TrmB_N"/>
</dbReference>
<organism evidence="2 3">
    <name type="scientific">Candidatus Dojkabacteria bacterium CG_4_10_14_0_2_um_filter_Dojkabacteria_WS6_41_15</name>
    <dbReference type="NCBI Taxonomy" id="2014249"/>
    <lineage>
        <taxon>Bacteria</taxon>
        <taxon>Candidatus Dojkabacteria</taxon>
    </lineage>
</organism>
<feature type="domain" description="Transcription regulator TrmB N-terminal" evidence="1">
    <location>
        <begin position="27"/>
        <end position="96"/>
    </location>
</feature>
<dbReference type="InterPro" id="IPR036388">
    <property type="entry name" value="WH-like_DNA-bd_sf"/>
</dbReference>
<dbReference type="Proteomes" id="UP000228952">
    <property type="component" value="Unassembled WGS sequence"/>
</dbReference>
<accession>A0A2M7W0U4</accession>
<gene>
    <name evidence="2" type="ORF">COX64_05025</name>
</gene>
<reference evidence="3" key="1">
    <citation type="submission" date="2017-09" db="EMBL/GenBank/DDBJ databases">
        <title>Depth-based differentiation of microbial function through sediment-hosted aquifers and enrichment of novel symbionts in the deep terrestrial subsurface.</title>
        <authorList>
            <person name="Probst A.J."/>
            <person name="Ladd B."/>
            <person name="Jarett J.K."/>
            <person name="Geller-Mcgrath D.E."/>
            <person name="Sieber C.M.K."/>
            <person name="Emerson J.B."/>
            <person name="Anantharaman K."/>
            <person name="Thomas B.C."/>
            <person name="Malmstrom R."/>
            <person name="Stieglmeier M."/>
            <person name="Klingl A."/>
            <person name="Woyke T."/>
            <person name="Ryan C.M."/>
            <person name="Banfield J.F."/>
        </authorList>
    </citation>
    <scope>NUCLEOTIDE SEQUENCE [LARGE SCALE GENOMIC DNA]</scope>
</reference>
<name>A0A2M7W0U4_9BACT</name>
<comment type="caution">
    <text evidence="2">The sequence shown here is derived from an EMBL/GenBank/DDBJ whole genome shotgun (WGS) entry which is preliminary data.</text>
</comment>
<dbReference type="SUPFAM" id="SSF46785">
    <property type="entry name" value="Winged helix' DNA-binding domain"/>
    <property type="match status" value="1"/>
</dbReference>
<dbReference type="Pfam" id="PF01978">
    <property type="entry name" value="TrmB"/>
    <property type="match status" value="1"/>
</dbReference>
<dbReference type="Gene3D" id="1.10.10.10">
    <property type="entry name" value="Winged helix-like DNA-binding domain superfamily/Winged helix DNA-binding domain"/>
    <property type="match status" value="1"/>
</dbReference>
<evidence type="ECO:0000259" key="1">
    <source>
        <dbReference type="Pfam" id="PF01978"/>
    </source>
</evidence>
<evidence type="ECO:0000313" key="2">
    <source>
        <dbReference type="EMBL" id="PJA12138.1"/>
    </source>
</evidence>